<dbReference type="GO" id="GO:0005655">
    <property type="term" value="C:nucleolar ribonuclease P complex"/>
    <property type="evidence" value="ECO:0007669"/>
    <property type="project" value="TreeGrafter"/>
</dbReference>
<evidence type="ECO:0000256" key="5">
    <source>
        <dbReference type="SAM" id="MobiDB-lite"/>
    </source>
</evidence>
<keyword evidence="3" id="KW-0862">Zinc</keyword>
<feature type="region of interest" description="Disordered" evidence="5">
    <location>
        <begin position="168"/>
        <end position="221"/>
    </location>
</feature>
<dbReference type="AlphaFoldDB" id="A0A9W9QK25"/>
<dbReference type="PANTHER" id="PTHR14742">
    <property type="entry name" value="RIBONUCLEASE P SUBUNIT P21"/>
    <property type="match status" value="1"/>
</dbReference>
<proteinExistence type="inferred from homology"/>
<evidence type="ECO:0000313" key="6">
    <source>
        <dbReference type="EMBL" id="KAJ5339371.1"/>
    </source>
</evidence>
<reference evidence="6" key="2">
    <citation type="journal article" date="2023" name="IMA Fungus">
        <title>Comparative genomic study of the Penicillium genus elucidates a diverse pangenome and 15 lateral gene transfer events.</title>
        <authorList>
            <person name="Petersen C."/>
            <person name="Sorensen T."/>
            <person name="Nielsen M.R."/>
            <person name="Sondergaard T.E."/>
            <person name="Sorensen J.L."/>
            <person name="Fitzpatrick D.A."/>
            <person name="Frisvad J.C."/>
            <person name="Nielsen K.L."/>
        </authorList>
    </citation>
    <scope>NUCLEOTIDE SEQUENCE</scope>
    <source>
        <strain evidence="6">IBT 35673</strain>
    </source>
</reference>
<evidence type="ECO:0000313" key="7">
    <source>
        <dbReference type="Proteomes" id="UP001147695"/>
    </source>
</evidence>
<protein>
    <recommendedName>
        <fullName evidence="8">Rpr2-domain-containing protein</fullName>
    </recommendedName>
</protein>
<accession>A0A9W9QK25</accession>
<feature type="region of interest" description="Disordered" evidence="5">
    <location>
        <begin position="1"/>
        <end position="92"/>
    </location>
</feature>
<dbReference type="GO" id="GO:0046872">
    <property type="term" value="F:metal ion binding"/>
    <property type="evidence" value="ECO:0007669"/>
    <property type="project" value="UniProtKB-KW"/>
</dbReference>
<reference evidence="6" key="1">
    <citation type="submission" date="2022-12" db="EMBL/GenBank/DDBJ databases">
        <authorList>
            <person name="Petersen C."/>
        </authorList>
    </citation>
    <scope>NUCLEOTIDE SEQUENCE</scope>
    <source>
        <strain evidence="6">IBT 35673</strain>
    </source>
</reference>
<evidence type="ECO:0000256" key="2">
    <source>
        <dbReference type="ARBA" id="ARBA00022723"/>
    </source>
</evidence>
<feature type="compositionally biased region" description="Polar residues" evidence="5">
    <location>
        <begin position="66"/>
        <end position="85"/>
    </location>
</feature>
<dbReference type="Pfam" id="PF04032">
    <property type="entry name" value="Rpr2"/>
    <property type="match status" value="1"/>
</dbReference>
<feature type="compositionally biased region" description="Polar residues" evidence="5">
    <location>
        <begin position="36"/>
        <end position="50"/>
    </location>
</feature>
<dbReference type="Gene3D" id="6.20.50.20">
    <property type="match status" value="1"/>
</dbReference>
<feature type="compositionally biased region" description="Basic and acidic residues" evidence="5">
    <location>
        <begin position="1"/>
        <end position="16"/>
    </location>
</feature>
<evidence type="ECO:0008006" key="8">
    <source>
        <dbReference type="Google" id="ProtNLM"/>
    </source>
</evidence>
<evidence type="ECO:0000256" key="1">
    <source>
        <dbReference type="ARBA" id="ARBA00022694"/>
    </source>
</evidence>
<gene>
    <name evidence="6" type="ORF">N7452_006099</name>
</gene>
<dbReference type="EMBL" id="JAPZBQ010000003">
    <property type="protein sequence ID" value="KAJ5339371.1"/>
    <property type="molecule type" value="Genomic_DNA"/>
</dbReference>
<organism evidence="6 7">
    <name type="scientific">Penicillium brevicompactum</name>
    <dbReference type="NCBI Taxonomy" id="5074"/>
    <lineage>
        <taxon>Eukaryota</taxon>
        <taxon>Fungi</taxon>
        <taxon>Dikarya</taxon>
        <taxon>Ascomycota</taxon>
        <taxon>Pezizomycotina</taxon>
        <taxon>Eurotiomycetes</taxon>
        <taxon>Eurotiomycetidae</taxon>
        <taxon>Eurotiales</taxon>
        <taxon>Aspergillaceae</taxon>
        <taxon>Penicillium</taxon>
    </lineage>
</organism>
<name>A0A9W9QK25_PENBR</name>
<comment type="similarity">
    <text evidence="4">Belongs to the eukaryotic/archaeal RNase P protein component 4 family.</text>
</comment>
<dbReference type="PANTHER" id="PTHR14742:SF0">
    <property type="entry name" value="RIBONUCLEASE P PROTEIN SUBUNIT P21"/>
    <property type="match status" value="1"/>
</dbReference>
<comment type="caution">
    <text evidence="6">The sequence shown here is derived from an EMBL/GenBank/DDBJ whole genome shotgun (WGS) entry which is preliminary data.</text>
</comment>
<dbReference type="GO" id="GO:0008033">
    <property type="term" value="P:tRNA processing"/>
    <property type="evidence" value="ECO:0007669"/>
    <property type="project" value="UniProtKB-KW"/>
</dbReference>
<evidence type="ECO:0000256" key="3">
    <source>
        <dbReference type="ARBA" id="ARBA00022833"/>
    </source>
</evidence>
<keyword evidence="1" id="KW-0819">tRNA processing</keyword>
<evidence type="ECO:0000256" key="4">
    <source>
        <dbReference type="ARBA" id="ARBA00038402"/>
    </source>
</evidence>
<dbReference type="InterPro" id="IPR007175">
    <property type="entry name" value="Rpr2/Snm1/Rpp21"/>
</dbReference>
<feature type="compositionally biased region" description="Low complexity" evidence="5">
    <location>
        <begin position="56"/>
        <end position="65"/>
    </location>
</feature>
<dbReference type="Proteomes" id="UP001147695">
    <property type="component" value="Unassembled WGS sequence"/>
</dbReference>
<keyword evidence="2" id="KW-0479">Metal-binding</keyword>
<feature type="compositionally biased region" description="Basic and acidic residues" evidence="5">
    <location>
        <begin position="168"/>
        <end position="185"/>
    </location>
</feature>
<sequence>MPKAKADKKGGKKENKNTQSHIRARLDYLHQAAVYLQNQSKQQDGENLSQAPHGAQLRQQRQSQSTSGTVHNKSKAEQSTPTSPETEGPLGNISRTCVLHLRDVAMKTQIRLPVTLKRTLCKRCATLLKPGVTSSHEIRNESRGGKKPWADVLIVRCLPCGAEKRFPQTEKRAKKLSERGKEKKTALSQNDIDMDLSPAVSKGEGNVHDQRDSNIVPETAL</sequence>